<feature type="region of interest" description="Disordered" evidence="1">
    <location>
        <begin position="435"/>
        <end position="479"/>
    </location>
</feature>
<dbReference type="InterPro" id="IPR002889">
    <property type="entry name" value="WSC_carb-bd"/>
</dbReference>
<protein>
    <recommendedName>
        <fullName evidence="4">WSC domain-containing protein</fullName>
    </recommendedName>
</protein>
<keyword evidence="6" id="KW-1185">Reference proteome</keyword>
<evidence type="ECO:0000256" key="2">
    <source>
        <dbReference type="SAM" id="Phobius"/>
    </source>
</evidence>
<sequence>MACGVAVGIVVSLALLCWQGISHDSDPFGRGGISSHLLYQHRYYHLSENFRDDLDHLGHIWDLASEVEFRQETDQILLADDNFDDGASDKGDKTPLKQFRNSTASSPCLDIYLHFGPPVQFGPNLFDRREPPSESRSSLASLSFQPHCNMPASSTFSSGSAWLPTTSTTRHRRISPSTGFINTVWLPLLLGSVFFARVSHAAINLVYCSPENTGRDYPVYNSIYQSDGECRDHCVNDYAFGIVLWQNCWCSNYPPIELKNLDECQDSCPGYPDDRCGNRTENYYNYIELDQHLPSSRTDLPASTTSVRSSTRLKPTLGSVTVSVSVPVTVFITTSNPEKTDDPDTKTTDAPSSDPPSTPIVSVVTIQGSQHTVTVTPAATSPTPTPTGSSFPISSSGGDNFFSDAGRVAGVFVGVAAAIILLLLAIFLLRKRKNDRRKSVDSSNHPEMGMSGAGSPHLTGSSSPTGRPRSTSTLGLVGGLQDKAPVITTTGFTETDRVTDQRLDPNQIWMRFDNDNGSRVSLRSLQDNQDYSRRVLKLTNPDH</sequence>
<evidence type="ECO:0000256" key="1">
    <source>
        <dbReference type="SAM" id="MobiDB-lite"/>
    </source>
</evidence>
<keyword evidence="2" id="KW-0472">Membrane</keyword>
<accession>A0A437A0P6</accession>
<organism evidence="5 6">
    <name type="scientific">Arthrobotrys flagrans</name>
    <name type="common">Nematode-trapping fungus</name>
    <name type="synonym">Trichothecium flagrans</name>
    <dbReference type="NCBI Taxonomy" id="97331"/>
    <lineage>
        <taxon>Eukaryota</taxon>
        <taxon>Fungi</taxon>
        <taxon>Dikarya</taxon>
        <taxon>Ascomycota</taxon>
        <taxon>Pezizomycotina</taxon>
        <taxon>Orbiliomycetes</taxon>
        <taxon>Orbiliales</taxon>
        <taxon>Orbiliaceae</taxon>
        <taxon>Arthrobotrys</taxon>
    </lineage>
</organism>
<dbReference type="EMBL" id="SAEB01000007">
    <property type="protein sequence ID" value="RVD84679.1"/>
    <property type="molecule type" value="Genomic_DNA"/>
</dbReference>
<feature type="compositionally biased region" description="Low complexity" evidence="1">
    <location>
        <begin position="459"/>
        <end position="473"/>
    </location>
</feature>
<feature type="transmembrane region" description="Helical" evidence="2">
    <location>
        <begin position="408"/>
        <end position="429"/>
    </location>
</feature>
<keyword evidence="3" id="KW-0732">Signal</keyword>
<evidence type="ECO:0000313" key="6">
    <source>
        <dbReference type="Proteomes" id="UP000283090"/>
    </source>
</evidence>
<reference evidence="5 6" key="1">
    <citation type="submission" date="2019-01" db="EMBL/GenBank/DDBJ databases">
        <title>Intercellular communication is required for trap formation in the nematode-trapping fungus Duddingtonia flagrans.</title>
        <authorList>
            <person name="Youssar L."/>
            <person name="Wernet V."/>
            <person name="Hensel N."/>
            <person name="Hildebrandt H.-G."/>
            <person name="Fischer R."/>
        </authorList>
    </citation>
    <scope>NUCLEOTIDE SEQUENCE [LARGE SCALE GENOMIC DNA]</scope>
    <source>
        <strain evidence="5 6">CBS H-5679</strain>
    </source>
</reference>
<keyword evidence="2" id="KW-1133">Transmembrane helix</keyword>
<feature type="region of interest" description="Disordered" evidence="1">
    <location>
        <begin position="81"/>
        <end position="101"/>
    </location>
</feature>
<proteinExistence type="predicted"/>
<dbReference type="RefSeq" id="XP_067490223.1">
    <property type="nucleotide sequence ID" value="XM_067635834.1"/>
</dbReference>
<evidence type="ECO:0000256" key="3">
    <source>
        <dbReference type="SAM" id="SignalP"/>
    </source>
</evidence>
<dbReference type="VEuPathDB" id="FungiDB:DFL_006412"/>
<dbReference type="AlphaFoldDB" id="A0A437A0P6"/>
<evidence type="ECO:0000259" key="4">
    <source>
        <dbReference type="PROSITE" id="PS51212"/>
    </source>
</evidence>
<dbReference type="OrthoDB" id="2537459at2759"/>
<comment type="caution">
    <text evidence="5">The sequence shown here is derived from an EMBL/GenBank/DDBJ whole genome shotgun (WGS) entry which is preliminary data.</text>
</comment>
<dbReference type="GeneID" id="93588723"/>
<dbReference type="STRING" id="97331.A0A437A0P6"/>
<keyword evidence="2" id="KW-0812">Transmembrane</keyword>
<feature type="chain" id="PRO_5019372115" description="WSC domain-containing protein" evidence="3">
    <location>
        <begin position="24"/>
        <end position="543"/>
    </location>
</feature>
<dbReference type="PROSITE" id="PS51212">
    <property type="entry name" value="WSC"/>
    <property type="match status" value="1"/>
</dbReference>
<gene>
    <name evidence="5" type="ORF">DFL_006412</name>
</gene>
<evidence type="ECO:0000313" key="5">
    <source>
        <dbReference type="EMBL" id="RVD84679.1"/>
    </source>
</evidence>
<name>A0A437A0P6_ARTFL</name>
<dbReference type="Proteomes" id="UP000283090">
    <property type="component" value="Unassembled WGS sequence"/>
</dbReference>
<feature type="compositionally biased region" description="Basic and acidic residues" evidence="1">
    <location>
        <begin position="338"/>
        <end position="347"/>
    </location>
</feature>
<feature type="region of interest" description="Disordered" evidence="1">
    <location>
        <begin position="334"/>
        <end position="360"/>
    </location>
</feature>
<feature type="signal peptide" evidence="3">
    <location>
        <begin position="1"/>
        <end position="23"/>
    </location>
</feature>
<feature type="domain" description="WSC" evidence="4">
    <location>
        <begin position="202"/>
        <end position="290"/>
    </location>
</feature>